<dbReference type="OrthoDB" id="5061070at2759"/>
<evidence type="ECO:0000256" key="3">
    <source>
        <dbReference type="SAM" id="MobiDB-lite"/>
    </source>
</evidence>
<feature type="compositionally biased region" description="Basic and acidic residues" evidence="3">
    <location>
        <begin position="1002"/>
        <end position="1016"/>
    </location>
</feature>
<dbReference type="AlphaFoldDB" id="A0A9P6E0P9"/>
<evidence type="ECO:0000256" key="1">
    <source>
        <dbReference type="ARBA" id="ARBA00022741"/>
    </source>
</evidence>
<dbReference type="SUPFAM" id="SSF52540">
    <property type="entry name" value="P-loop containing nucleoside triphosphate hydrolases"/>
    <property type="match status" value="1"/>
</dbReference>
<evidence type="ECO:0000259" key="4">
    <source>
        <dbReference type="PROSITE" id="PS51718"/>
    </source>
</evidence>
<dbReference type="SMART" id="SM00053">
    <property type="entry name" value="DYNc"/>
    <property type="match status" value="1"/>
</dbReference>
<feature type="domain" description="Dynamin-type G" evidence="4">
    <location>
        <begin position="174"/>
        <end position="483"/>
    </location>
</feature>
<comment type="caution">
    <text evidence="5">The sequence shown here is derived from an EMBL/GenBank/DDBJ whole genome shotgun (WGS) entry which is preliminary data.</text>
</comment>
<dbReference type="InterPro" id="IPR019380">
    <property type="entry name" value="Casein_kinase_sb_PP28"/>
</dbReference>
<dbReference type="Gene3D" id="3.40.50.300">
    <property type="entry name" value="P-loop containing nucleotide triphosphate hydrolases"/>
    <property type="match status" value="1"/>
</dbReference>
<evidence type="ECO:0000313" key="5">
    <source>
        <dbReference type="EMBL" id="KAF9517330.1"/>
    </source>
</evidence>
<keyword evidence="6" id="KW-1185">Reference proteome</keyword>
<dbReference type="InterPro" id="IPR030381">
    <property type="entry name" value="G_DYNAMIN_dom"/>
</dbReference>
<keyword evidence="1" id="KW-0547">Nucleotide-binding</keyword>
<dbReference type="InterPro" id="IPR045063">
    <property type="entry name" value="Dynamin_N"/>
</dbReference>
<organism evidence="5 6">
    <name type="scientific">Hydnum rufescens UP504</name>
    <dbReference type="NCBI Taxonomy" id="1448309"/>
    <lineage>
        <taxon>Eukaryota</taxon>
        <taxon>Fungi</taxon>
        <taxon>Dikarya</taxon>
        <taxon>Basidiomycota</taxon>
        <taxon>Agaricomycotina</taxon>
        <taxon>Agaricomycetes</taxon>
        <taxon>Cantharellales</taxon>
        <taxon>Hydnaceae</taxon>
        <taxon>Hydnum</taxon>
    </lineage>
</organism>
<protein>
    <recommendedName>
        <fullName evidence="4">Dynamin-type G domain-containing protein</fullName>
    </recommendedName>
</protein>
<dbReference type="InterPro" id="IPR022812">
    <property type="entry name" value="Dynamin"/>
</dbReference>
<proteinExistence type="predicted"/>
<dbReference type="PROSITE" id="PS51718">
    <property type="entry name" value="G_DYNAMIN_2"/>
    <property type="match status" value="1"/>
</dbReference>
<dbReference type="Pfam" id="PF10252">
    <property type="entry name" value="PP28"/>
    <property type="match status" value="1"/>
</dbReference>
<feature type="compositionally biased region" description="Basic residues" evidence="3">
    <location>
        <begin position="887"/>
        <end position="899"/>
    </location>
</feature>
<dbReference type="GO" id="GO:0003924">
    <property type="term" value="F:GTPase activity"/>
    <property type="evidence" value="ECO:0007669"/>
    <property type="project" value="InterPro"/>
</dbReference>
<dbReference type="GO" id="GO:0016020">
    <property type="term" value="C:membrane"/>
    <property type="evidence" value="ECO:0007669"/>
    <property type="project" value="TreeGrafter"/>
</dbReference>
<dbReference type="GO" id="GO:0048312">
    <property type="term" value="P:intracellular distribution of mitochondria"/>
    <property type="evidence" value="ECO:0007669"/>
    <property type="project" value="TreeGrafter"/>
</dbReference>
<feature type="region of interest" description="Disordered" evidence="3">
    <location>
        <begin position="1051"/>
        <end position="1073"/>
    </location>
</feature>
<dbReference type="Pfam" id="PF00350">
    <property type="entry name" value="Dynamin_N"/>
    <property type="match status" value="1"/>
</dbReference>
<sequence>MHLGSRDATYCAVSVCISPSKCTLVPLLLRHPCLPGLNEASLLETWKNASASKGGDGIYLDPNQPRDNSDDRRLTLPVEQRNASSNHCVSLDAYSPVSISNEASIFLGVMILASKTLLKGAPATYKAFLGEYKLFAFKMDNEGPVGLGKTEYAQRTKALISVIGDVRALGGQGDLDLPRIAVIGNQSAGKSSLIEAISGGKRDVYQVIVFIFVVCPMECRLKHSGSLWQCQVLLRIEIDSFGNQLPEIGETEFGPIVYDTHELERMLRRAQLAILNPGTMPDRFVDLDPDSIPGDIPPFGSNQQLAFSSNVICLDVSGPGVPDLSFIDLPGKDTGNIDAVKNMIMKHIQGNCLILLTITMRDDIDNQSAAFLAKTVDPSGVRTIGVLTKPDTLQSGEENYWKDVLEGRRHPLVHGYYITKQPAPKELEENITHGEARRRENNFFKSHKIWSTCDSSTRSRMGTINLGQSLSKLLSQVIDKTLPSLRAQVAEQRKATESELSALPARLGQLPMVELINSISAYCGELTLYVHGGPGFEDLIQRCTPAYRRFSKRIRRTAPVFIAKSKREASDLEQSLQAPEFSPGLFRDEEIVTSWTKTSPFILRTFGRELNAVILGCFNTWDCLALESFETVFLATQEKALSRLEHHFGRFSYSSLNEKVKSIVLEEMKRCKEEVTAKLSWIISLRTLPTPRTNITLLLIETNISRNIGANAPNGPPCPAAEQALAFLRAAGYDINSAEELIKLEKPDEFEREMTVAAEARAYFQIAYKVPYYRYDSENYRSQFVAALAGRIQKALYAELLIGTDKGRELAERFMADDPTVASRREELEAKAASIVIVKYVRQRLDAWEIVRTCEDRSQYGGKHRCYSLSNLSSCTFSLPLSGNKMARGRGRGGPKRGGGHAFSRHLELDENGVAVSQDPKWAPRGDAQEGDSSGENESTDEESGGEEVTPAPARKARKQQGAQAKKAESDEDEDDADLVNPNRVPSKNLKAADLAAPRQLSRREREEKEKKEAQERYWKLHAAGKTDQAKADLGRLAAIRKEREAAALKRKAEQEAKAAELEGKKAASGQKR</sequence>
<feature type="compositionally biased region" description="Basic and acidic residues" evidence="3">
    <location>
        <begin position="1051"/>
        <end position="1066"/>
    </location>
</feature>
<evidence type="ECO:0000256" key="2">
    <source>
        <dbReference type="ARBA" id="ARBA00023134"/>
    </source>
</evidence>
<dbReference type="PANTHER" id="PTHR11566">
    <property type="entry name" value="DYNAMIN"/>
    <property type="match status" value="1"/>
</dbReference>
<evidence type="ECO:0000313" key="6">
    <source>
        <dbReference type="Proteomes" id="UP000886523"/>
    </source>
</evidence>
<dbReference type="EMBL" id="MU128932">
    <property type="protein sequence ID" value="KAF9517330.1"/>
    <property type="molecule type" value="Genomic_DNA"/>
</dbReference>
<dbReference type="PANTHER" id="PTHR11566:SF21">
    <property type="entry name" value="DYNAMIN RELATED PROTEIN 1, ISOFORM A"/>
    <property type="match status" value="1"/>
</dbReference>
<dbReference type="Proteomes" id="UP000886523">
    <property type="component" value="Unassembled WGS sequence"/>
</dbReference>
<dbReference type="PRINTS" id="PR00195">
    <property type="entry name" value="DYNAMIN"/>
</dbReference>
<dbReference type="GO" id="GO:0016559">
    <property type="term" value="P:peroxisome fission"/>
    <property type="evidence" value="ECO:0007669"/>
    <property type="project" value="TreeGrafter"/>
</dbReference>
<accession>A0A9P6E0P9</accession>
<dbReference type="InterPro" id="IPR027417">
    <property type="entry name" value="P-loop_NTPase"/>
</dbReference>
<dbReference type="GO" id="GO:0005525">
    <property type="term" value="F:GTP binding"/>
    <property type="evidence" value="ECO:0007669"/>
    <property type="project" value="InterPro"/>
</dbReference>
<dbReference type="CDD" id="cd08771">
    <property type="entry name" value="DLP_1"/>
    <property type="match status" value="1"/>
</dbReference>
<keyword evidence="2" id="KW-0342">GTP-binding</keyword>
<dbReference type="GO" id="GO:0005874">
    <property type="term" value="C:microtubule"/>
    <property type="evidence" value="ECO:0007669"/>
    <property type="project" value="TreeGrafter"/>
</dbReference>
<dbReference type="InterPro" id="IPR000375">
    <property type="entry name" value="Dynamin_stalk"/>
</dbReference>
<feature type="compositionally biased region" description="Acidic residues" evidence="3">
    <location>
        <begin position="929"/>
        <end position="946"/>
    </location>
</feature>
<dbReference type="GO" id="GO:0000266">
    <property type="term" value="P:mitochondrial fission"/>
    <property type="evidence" value="ECO:0007669"/>
    <property type="project" value="TreeGrafter"/>
</dbReference>
<dbReference type="InterPro" id="IPR001401">
    <property type="entry name" value="Dynamin_GTPase"/>
</dbReference>
<dbReference type="GO" id="GO:0008017">
    <property type="term" value="F:microtubule binding"/>
    <property type="evidence" value="ECO:0007669"/>
    <property type="project" value="TreeGrafter"/>
</dbReference>
<dbReference type="GO" id="GO:0005739">
    <property type="term" value="C:mitochondrion"/>
    <property type="evidence" value="ECO:0007669"/>
    <property type="project" value="TreeGrafter"/>
</dbReference>
<feature type="region of interest" description="Disordered" evidence="3">
    <location>
        <begin position="883"/>
        <end position="1016"/>
    </location>
</feature>
<reference evidence="5" key="1">
    <citation type="journal article" date="2020" name="Nat. Commun.">
        <title>Large-scale genome sequencing of mycorrhizal fungi provides insights into the early evolution of symbiotic traits.</title>
        <authorList>
            <person name="Miyauchi S."/>
            <person name="Kiss E."/>
            <person name="Kuo A."/>
            <person name="Drula E."/>
            <person name="Kohler A."/>
            <person name="Sanchez-Garcia M."/>
            <person name="Morin E."/>
            <person name="Andreopoulos B."/>
            <person name="Barry K.W."/>
            <person name="Bonito G."/>
            <person name="Buee M."/>
            <person name="Carver A."/>
            <person name="Chen C."/>
            <person name="Cichocki N."/>
            <person name="Clum A."/>
            <person name="Culley D."/>
            <person name="Crous P.W."/>
            <person name="Fauchery L."/>
            <person name="Girlanda M."/>
            <person name="Hayes R.D."/>
            <person name="Keri Z."/>
            <person name="LaButti K."/>
            <person name="Lipzen A."/>
            <person name="Lombard V."/>
            <person name="Magnuson J."/>
            <person name="Maillard F."/>
            <person name="Murat C."/>
            <person name="Nolan M."/>
            <person name="Ohm R.A."/>
            <person name="Pangilinan J."/>
            <person name="Pereira M.F."/>
            <person name="Perotto S."/>
            <person name="Peter M."/>
            <person name="Pfister S."/>
            <person name="Riley R."/>
            <person name="Sitrit Y."/>
            <person name="Stielow J.B."/>
            <person name="Szollosi G."/>
            <person name="Zifcakova L."/>
            <person name="Stursova M."/>
            <person name="Spatafora J.W."/>
            <person name="Tedersoo L."/>
            <person name="Vaario L.M."/>
            <person name="Yamada A."/>
            <person name="Yan M."/>
            <person name="Wang P."/>
            <person name="Xu J."/>
            <person name="Bruns T."/>
            <person name="Baldrian P."/>
            <person name="Vilgalys R."/>
            <person name="Dunand C."/>
            <person name="Henrissat B."/>
            <person name="Grigoriev I.V."/>
            <person name="Hibbett D."/>
            <person name="Nagy L.G."/>
            <person name="Martin F.M."/>
        </authorList>
    </citation>
    <scope>NUCLEOTIDE SEQUENCE</scope>
    <source>
        <strain evidence="5">UP504</strain>
    </source>
</reference>
<name>A0A9P6E0P9_9AGAM</name>
<dbReference type="GO" id="GO:0006897">
    <property type="term" value="P:endocytosis"/>
    <property type="evidence" value="ECO:0007669"/>
    <property type="project" value="TreeGrafter"/>
</dbReference>
<dbReference type="Gene3D" id="1.20.120.1240">
    <property type="entry name" value="Dynamin, middle domain"/>
    <property type="match status" value="1"/>
</dbReference>
<dbReference type="Pfam" id="PF01031">
    <property type="entry name" value="Dynamin_M"/>
    <property type="match status" value="1"/>
</dbReference>
<gene>
    <name evidence="5" type="ORF">BS47DRAFT_1389871</name>
</gene>